<feature type="domain" description="EF-hand" evidence="3">
    <location>
        <begin position="29"/>
        <end position="64"/>
    </location>
</feature>
<name>A0A8C9PP34_SPEDA</name>
<dbReference type="AlphaFoldDB" id="A0A8C9PP34"/>
<dbReference type="InterPro" id="IPR050403">
    <property type="entry name" value="Myosin_RLC"/>
</dbReference>
<evidence type="ECO:0000313" key="5">
    <source>
        <dbReference type="Proteomes" id="UP000694422"/>
    </source>
</evidence>
<dbReference type="PROSITE" id="PS50222">
    <property type="entry name" value="EF_HAND_2"/>
    <property type="match status" value="1"/>
</dbReference>
<accession>A0A8C9PP34</accession>
<dbReference type="InterPro" id="IPR011992">
    <property type="entry name" value="EF-hand-dom_pair"/>
</dbReference>
<evidence type="ECO:0000313" key="4">
    <source>
        <dbReference type="Ensembl" id="ENSSDAP00000012084.1"/>
    </source>
</evidence>
<keyword evidence="1" id="KW-0677">Repeat</keyword>
<dbReference type="Proteomes" id="UP000694422">
    <property type="component" value="Unplaced"/>
</dbReference>
<dbReference type="PANTHER" id="PTHR23049">
    <property type="entry name" value="MYOSIN REGULATORY LIGHT CHAIN 2"/>
    <property type="match status" value="1"/>
</dbReference>
<dbReference type="GO" id="GO:0005509">
    <property type="term" value="F:calcium ion binding"/>
    <property type="evidence" value="ECO:0007669"/>
    <property type="project" value="InterPro"/>
</dbReference>
<feature type="region of interest" description="Disordered" evidence="2">
    <location>
        <begin position="1"/>
        <end position="21"/>
    </location>
</feature>
<reference evidence="4" key="1">
    <citation type="submission" date="2025-08" db="UniProtKB">
        <authorList>
            <consortium name="Ensembl"/>
        </authorList>
    </citation>
    <scope>IDENTIFICATION</scope>
</reference>
<protein>
    <recommendedName>
        <fullName evidence="3">EF-hand domain-containing protein</fullName>
    </recommendedName>
</protein>
<dbReference type="Ensembl" id="ENSSDAT00000013668.1">
    <property type="protein sequence ID" value="ENSSDAP00000012084.1"/>
    <property type="gene ID" value="ENSSDAG00000010908.1"/>
</dbReference>
<dbReference type="Gene3D" id="1.10.238.10">
    <property type="entry name" value="EF-hand"/>
    <property type="match status" value="1"/>
</dbReference>
<organism evidence="4 5">
    <name type="scientific">Spermophilus dauricus</name>
    <name type="common">Daurian ground squirrel</name>
    <dbReference type="NCBI Taxonomy" id="99837"/>
    <lineage>
        <taxon>Eukaryota</taxon>
        <taxon>Metazoa</taxon>
        <taxon>Chordata</taxon>
        <taxon>Craniata</taxon>
        <taxon>Vertebrata</taxon>
        <taxon>Euteleostomi</taxon>
        <taxon>Mammalia</taxon>
        <taxon>Eutheria</taxon>
        <taxon>Euarchontoglires</taxon>
        <taxon>Glires</taxon>
        <taxon>Rodentia</taxon>
        <taxon>Sciuromorpha</taxon>
        <taxon>Sciuridae</taxon>
        <taxon>Xerinae</taxon>
        <taxon>Marmotini</taxon>
        <taxon>Spermophilus</taxon>
    </lineage>
</organism>
<proteinExistence type="predicted"/>
<sequence>MSSQRAKTKTTRKHPQCTTSNRFAMFDQSQIQESKEAFNMIGQNRDGFIDKEDLPAVLASLGRIPLTDPWIPMGELRAGQAGGQCAVENNEGDGRADGHVNLGSSFFFFFKRE</sequence>
<feature type="compositionally biased region" description="Basic residues" evidence="2">
    <location>
        <begin position="1"/>
        <end position="15"/>
    </location>
</feature>
<reference evidence="4" key="2">
    <citation type="submission" date="2025-09" db="UniProtKB">
        <authorList>
            <consortium name="Ensembl"/>
        </authorList>
    </citation>
    <scope>IDENTIFICATION</scope>
</reference>
<evidence type="ECO:0000256" key="2">
    <source>
        <dbReference type="SAM" id="MobiDB-lite"/>
    </source>
</evidence>
<dbReference type="SUPFAM" id="SSF47473">
    <property type="entry name" value="EF-hand"/>
    <property type="match status" value="1"/>
</dbReference>
<evidence type="ECO:0000259" key="3">
    <source>
        <dbReference type="PROSITE" id="PS50222"/>
    </source>
</evidence>
<keyword evidence="5" id="KW-1185">Reference proteome</keyword>
<dbReference type="InterPro" id="IPR002048">
    <property type="entry name" value="EF_hand_dom"/>
</dbReference>
<evidence type="ECO:0000256" key="1">
    <source>
        <dbReference type="ARBA" id="ARBA00022737"/>
    </source>
</evidence>